<evidence type="ECO:0000313" key="3">
    <source>
        <dbReference type="Proteomes" id="UP000216339"/>
    </source>
</evidence>
<evidence type="ECO:0000313" key="2">
    <source>
        <dbReference type="EMBL" id="PAP76800.1"/>
    </source>
</evidence>
<dbReference type="AlphaFoldDB" id="A0A271J0B8"/>
<protein>
    <submittedName>
        <fullName evidence="2">Uncharacterized protein</fullName>
    </submittedName>
</protein>
<keyword evidence="1" id="KW-1133">Transmembrane helix</keyword>
<feature type="transmembrane region" description="Helical" evidence="1">
    <location>
        <begin position="25"/>
        <end position="47"/>
    </location>
</feature>
<dbReference type="EMBL" id="MQWD01000001">
    <property type="protein sequence ID" value="PAP76800.1"/>
    <property type="molecule type" value="Genomic_DNA"/>
</dbReference>
<organism evidence="2 3">
    <name type="scientific">Rubrivirga marina</name>
    <dbReference type="NCBI Taxonomy" id="1196024"/>
    <lineage>
        <taxon>Bacteria</taxon>
        <taxon>Pseudomonadati</taxon>
        <taxon>Rhodothermota</taxon>
        <taxon>Rhodothermia</taxon>
        <taxon>Rhodothermales</taxon>
        <taxon>Rubricoccaceae</taxon>
        <taxon>Rubrivirga</taxon>
    </lineage>
</organism>
<dbReference type="RefSeq" id="WP_095510467.1">
    <property type="nucleotide sequence ID" value="NZ_MQWD01000001.1"/>
</dbReference>
<gene>
    <name evidence="2" type="ORF">BSZ37_10320</name>
</gene>
<name>A0A271J0B8_9BACT</name>
<reference evidence="2 3" key="1">
    <citation type="submission" date="2016-11" db="EMBL/GenBank/DDBJ databases">
        <title>Study of marine rhodopsin-containing bacteria.</title>
        <authorList>
            <person name="Yoshizawa S."/>
            <person name="Kumagai Y."/>
            <person name="Kogure K."/>
        </authorList>
    </citation>
    <scope>NUCLEOTIDE SEQUENCE [LARGE SCALE GENOMIC DNA]</scope>
    <source>
        <strain evidence="2 3">SAORIC-28</strain>
    </source>
</reference>
<proteinExistence type="predicted"/>
<keyword evidence="1" id="KW-0812">Transmembrane</keyword>
<evidence type="ECO:0000256" key="1">
    <source>
        <dbReference type="SAM" id="Phobius"/>
    </source>
</evidence>
<keyword evidence="1" id="KW-0472">Membrane</keyword>
<accession>A0A271J0B8</accession>
<dbReference type="Proteomes" id="UP000216339">
    <property type="component" value="Unassembled WGS sequence"/>
</dbReference>
<comment type="caution">
    <text evidence="2">The sequence shown here is derived from an EMBL/GenBank/DDBJ whole genome shotgun (WGS) entry which is preliminary data.</text>
</comment>
<sequence>MTAPETPTPPASSPRRWDWRRGVKWFGAEFLVVVTGVLVALGVGAWWQGRQDAETERAYLRQLAADLRETEAAATQADAYLRPVDRAGSLLWLAFYEAPPPPRDSLLAWAERSLWTSSVRPVLGTAEALVATGDLALIRDDSLRTAVTAYLETTRGRLYDHEQFDRVWAGAERRMRRHIDPTESALTLYEPAVLDTFLTQMGVPEADLAGLDVPFPFDAAAFLGDGEALQDAFELANAKRNLLTVRRAMRDDARSLRQRVEAELGE</sequence>
<dbReference type="OrthoDB" id="9824718at2"/>
<keyword evidence="3" id="KW-1185">Reference proteome</keyword>